<evidence type="ECO:0000313" key="2">
    <source>
        <dbReference type="EMBL" id="CAJ0608899.1"/>
    </source>
</evidence>
<dbReference type="EMBL" id="CATQJL010000326">
    <property type="protein sequence ID" value="CAJ0608899.1"/>
    <property type="molecule type" value="Genomic_DNA"/>
</dbReference>
<reference evidence="2" key="1">
    <citation type="submission" date="2023-07" db="EMBL/GenBank/DDBJ databases">
        <authorList>
            <consortium name="CYATHOMIX"/>
        </authorList>
    </citation>
    <scope>NUCLEOTIDE SEQUENCE</scope>
    <source>
        <strain evidence="2">N/A</strain>
    </source>
</reference>
<proteinExistence type="predicted"/>
<dbReference type="AlphaFoldDB" id="A0AA36MDB4"/>
<feature type="transmembrane region" description="Helical" evidence="1">
    <location>
        <begin position="6"/>
        <end position="27"/>
    </location>
</feature>
<name>A0AA36MDB4_CYLNA</name>
<keyword evidence="1" id="KW-0812">Transmembrane</keyword>
<keyword evidence="1" id="KW-0472">Membrane</keyword>
<dbReference type="Proteomes" id="UP001176961">
    <property type="component" value="Unassembled WGS sequence"/>
</dbReference>
<accession>A0AA36MDB4</accession>
<comment type="caution">
    <text evidence="2">The sequence shown here is derived from an EMBL/GenBank/DDBJ whole genome shotgun (WGS) entry which is preliminary data.</text>
</comment>
<protein>
    <submittedName>
        <fullName evidence="2">Uncharacterized protein</fullName>
    </submittedName>
</protein>
<keyword evidence="1" id="KW-1133">Transmembrane helix</keyword>
<evidence type="ECO:0000256" key="1">
    <source>
        <dbReference type="SAM" id="Phobius"/>
    </source>
</evidence>
<evidence type="ECO:0000313" key="3">
    <source>
        <dbReference type="Proteomes" id="UP001176961"/>
    </source>
</evidence>
<gene>
    <name evidence="2" type="ORF">CYNAS_LOCUS20882</name>
</gene>
<keyword evidence="3" id="KW-1185">Reference proteome</keyword>
<sequence>MTAASLTNIVLGCLTTLFIFQIAFYYYQNTQKEAYHTEWISSKDQCLCESKANCYPLSADSSQCGRCFSCISIAPVHRKRDAGMAFALSSDHTAMGKVLVLIASIHKFYPSTKVLLYDRLDEKDSLLQKQLVSIRNIQVLPSNIATKYLAPDAHNSQMNIFFMLDALSRYESILWLTDDLEILSKSLDDALNKSTSSIMTIGREYTISAKRNAYASYFPGTAASSNNYTLLLLRDGSQKTLQW</sequence>
<organism evidence="2 3">
    <name type="scientific">Cylicocyclus nassatus</name>
    <name type="common">Nematode worm</name>
    <dbReference type="NCBI Taxonomy" id="53992"/>
    <lineage>
        <taxon>Eukaryota</taxon>
        <taxon>Metazoa</taxon>
        <taxon>Ecdysozoa</taxon>
        <taxon>Nematoda</taxon>
        <taxon>Chromadorea</taxon>
        <taxon>Rhabditida</taxon>
        <taxon>Rhabditina</taxon>
        <taxon>Rhabditomorpha</taxon>
        <taxon>Strongyloidea</taxon>
        <taxon>Strongylidae</taxon>
        <taxon>Cylicocyclus</taxon>
    </lineage>
</organism>